<feature type="region of interest" description="Disordered" evidence="1">
    <location>
        <begin position="22"/>
        <end position="66"/>
    </location>
</feature>
<name>A0A655CXQ5_SALET</name>
<protein>
    <submittedName>
        <fullName evidence="2">Uncharacterized protein</fullName>
    </submittedName>
</protein>
<feature type="compositionally biased region" description="Basic and acidic residues" evidence="1">
    <location>
        <begin position="46"/>
        <end position="55"/>
    </location>
</feature>
<organism evidence="2 3">
    <name type="scientific">Salmonella enterica subsp. enterica serovar Bovismorbificans</name>
    <dbReference type="NCBI Taxonomy" id="58097"/>
    <lineage>
        <taxon>Bacteria</taxon>
        <taxon>Pseudomonadati</taxon>
        <taxon>Pseudomonadota</taxon>
        <taxon>Gammaproteobacteria</taxon>
        <taxon>Enterobacterales</taxon>
        <taxon>Enterobacteriaceae</taxon>
        <taxon>Salmonella</taxon>
    </lineage>
</organism>
<proteinExistence type="predicted"/>
<dbReference type="AlphaFoldDB" id="A0A655CXQ5"/>
<sequence length="66" mass="7261">MFWPAFNHIGRAGTIFARHAHTNHQSGDEHGGVTGRKPACQGSHRKQNDAADHRQTTPIAIAHRAQ</sequence>
<evidence type="ECO:0000313" key="2">
    <source>
        <dbReference type="EMBL" id="CNU36865.1"/>
    </source>
</evidence>
<dbReference type="Proteomes" id="UP000041314">
    <property type="component" value="Unassembled WGS sequence"/>
</dbReference>
<evidence type="ECO:0000256" key="1">
    <source>
        <dbReference type="SAM" id="MobiDB-lite"/>
    </source>
</evidence>
<dbReference type="EMBL" id="CQPA01000020">
    <property type="protein sequence ID" value="CNU36865.1"/>
    <property type="molecule type" value="Genomic_DNA"/>
</dbReference>
<accession>A0A655CXQ5</accession>
<gene>
    <name evidence="2" type="ORF">ERS008198_02597</name>
</gene>
<evidence type="ECO:0000313" key="3">
    <source>
        <dbReference type="Proteomes" id="UP000041314"/>
    </source>
</evidence>
<reference evidence="2 3" key="1">
    <citation type="submission" date="2015-03" db="EMBL/GenBank/DDBJ databases">
        <authorList>
            <consortium name="Pathogen Informatics"/>
        </authorList>
    </citation>
    <scope>NUCLEOTIDE SEQUENCE [LARGE SCALE GENOMIC DNA]</scope>
    <source>
        <strain evidence="2 3">A1104</strain>
    </source>
</reference>